<evidence type="ECO:0000313" key="4">
    <source>
        <dbReference type="Proteomes" id="UP001202961"/>
    </source>
</evidence>
<comment type="caution">
    <text evidence="3">The sequence shown here is derived from an EMBL/GenBank/DDBJ whole genome shotgun (WGS) entry which is preliminary data.</text>
</comment>
<name>A0ABT0U094_9BACT</name>
<dbReference type="InterPro" id="IPR036237">
    <property type="entry name" value="Xyl_isomerase-like_sf"/>
</dbReference>
<protein>
    <submittedName>
        <fullName evidence="3">TIM barrel protein</fullName>
    </submittedName>
</protein>
<reference evidence="3 4" key="1">
    <citation type="journal article" date="2022" name="Syst. Appl. Microbiol.">
        <title>Rhodopirellula aestuarii sp. nov., a novel member of the genus Rhodopirellula isolated from brackish sediments collected in the Tagus River estuary, Portugal.</title>
        <authorList>
            <person name="Vitorino I.R."/>
            <person name="Klimek D."/>
            <person name="Calusinska M."/>
            <person name="Lobo-da-Cunha A."/>
            <person name="Vasconcelos V."/>
            <person name="Lage O.M."/>
        </authorList>
    </citation>
    <scope>NUCLEOTIDE SEQUENCE [LARGE SCALE GENOMIC DNA]</scope>
    <source>
        <strain evidence="3 4">ICT_H3.1</strain>
    </source>
</reference>
<feature type="domain" description="Xylose isomerase-like TIM barrel" evidence="2">
    <location>
        <begin position="95"/>
        <end position="287"/>
    </location>
</feature>
<dbReference type="Pfam" id="PF01261">
    <property type="entry name" value="AP_endonuc_2"/>
    <property type="match status" value="1"/>
</dbReference>
<dbReference type="RefSeq" id="WP_250927994.1">
    <property type="nucleotide sequence ID" value="NZ_JAMQBK010000021.1"/>
</dbReference>
<dbReference type="SUPFAM" id="SSF51658">
    <property type="entry name" value="Xylose isomerase-like"/>
    <property type="match status" value="1"/>
</dbReference>
<evidence type="ECO:0000313" key="3">
    <source>
        <dbReference type="EMBL" id="MCM2370323.1"/>
    </source>
</evidence>
<dbReference type="PROSITE" id="PS51318">
    <property type="entry name" value="TAT"/>
    <property type="match status" value="1"/>
</dbReference>
<gene>
    <name evidence="3" type="ORF">NB063_06760</name>
</gene>
<accession>A0ABT0U094</accession>
<organism evidence="3 4">
    <name type="scientific">Aporhodopirellula aestuarii</name>
    <dbReference type="NCBI Taxonomy" id="2950107"/>
    <lineage>
        <taxon>Bacteria</taxon>
        <taxon>Pseudomonadati</taxon>
        <taxon>Planctomycetota</taxon>
        <taxon>Planctomycetia</taxon>
        <taxon>Pirellulales</taxon>
        <taxon>Pirellulaceae</taxon>
        <taxon>Aporhodopirellula</taxon>
    </lineage>
</organism>
<keyword evidence="4" id="KW-1185">Reference proteome</keyword>
<dbReference type="Gene3D" id="3.20.20.150">
    <property type="entry name" value="Divalent-metal-dependent TIM barrel enzymes"/>
    <property type="match status" value="1"/>
</dbReference>
<dbReference type="EMBL" id="JAMQBK010000021">
    <property type="protein sequence ID" value="MCM2370323.1"/>
    <property type="molecule type" value="Genomic_DNA"/>
</dbReference>
<dbReference type="PANTHER" id="PTHR43489">
    <property type="entry name" value="ISOMERASE"/>
    <property type="match status" value="1"/>
</dbReference>
<keyword evidence="1" id="KW-0413">Isomerase</keyword>
<sequence length="301" mass="32594">MTRPDELVSRRNLISRTLATAAGATTLASTRTALAQDAEVAAPAAQPVDAKQGRLNQSVCKWCYKSLSLEELCVEAASIGLVGIDLLSPGDFPTLKKHGLVCTMVGSHSLANGLCDPQFHAESLEKINSAIEATAAEGWKNVICFSGNARGIDRKVGMKNCVDALKKVVPAAEAAGVTLQMELLNSKVNHADYMCDNSEWGVELVKQVGSDNFKLLYDIYHMQIMEGDIIRTIEKNHAYYGHYHTAGNPGRHELDDTQELFYPPIARAIADTGFDGYFAHEFIAVGDPLTGLRNAVAQCIV</sequence>
<dbReference type="InterPro" id="IPR050417">
    <property type="entry name" value="Sugar_Epim/Isomerase"/>
</dbReference>
<dbReference type="Proteomes" id="UP001202961">
    <property type="component" value="Unassembled WGS sequence"/>
</dbReference>
<proteinExistence type="predicted"/>
<dbReference type="PANTHER" id="PTHR43489:SF3">
    <property type="entry name" value="XYLOSE ISOMERASE DOMAIN PROTEIN TIM BARREL"/>
    <property type="match status" value="1"/>
</dbReference>
<dbReference type="InterPro" id="IPR013022">
    <property type="entry name" value="Xyl_isomerase-like_TIM-brl"/>
</dbReference>
<dbReference type="InterPro" id="IPR006311">
    <property type="entry name" value="TAT_signal"/>
</dbReference>
<evidence type="ECO:0000256" key="1">
    <source>
        <dbReference type="ARBA" id="ARBA00023235"/>
    </source>
</evidence>
<evidence type="ECO:0000259" key="2">
    <source>
        <dbReference type="Pfam" id="PF01261"/>
    </source>
</evidence>